<evidence type="ECO:0000313" key="1">
    <source>
        <dbReference type="EMBL" id="VUC37035.1"/>
    </source>
</evidence>
<dbReference type="EMBL" id="CABFNS010000936">
    <property type="protein sequence ID" value="VUC37035.1"/>
    <property type="molecule type" value="Genomic_DNA"/>
</dbReference>
<evidence type="ECO:0000313" key="2">
    <source>
        <dbReference type="Proteomes" id="UP000766486"/>
    </source>
</evidence>
<accession>A0ABY6V3J7</accession>
<organism evidence="1 2">
    <name type="scientific">Bionectria ochroleuca</name>
    <name type="common">Gliocladium roseum</name>
    <dbReference type="NCBI Taxonomy" id="29856"/>
    <lineage>
        <taxon>Eukaryota</taxon>
        <taxon>Fungi</taxon>
        <taxon>Dikarya</taxon>
        <taxon>Ascomycota</taxon>
        <taxon>Pezizomycotina</taxon>
        <taxon>Sordariomycetes</taxon>
        <taxon>Hypocreomycetidae</taxon>
        <taxon>Hypocreales</taxon>
        <taxon>Bionectriaceae</taxon>
        <taxon>Clonostachys</taxon>
    </lineage>
</organism>
<proteinExistence type="predicted"/>
<name>A0ABY6V3J7_BIOOC</name>
<gene>
    <name evidence="1" type="ORF">CLO192961_LOCUS462803</name>
</gene>
<keyword evidence="2" id="KW-1185">Reference proteome</keyword>
<reference evidence="1 2" key="1">
    <citation type="submission" date="2019-06" db="EMBL/GenBank/DDBJ databases">
        <authorList>
            <person name="Broberg M."/>
        </authorList>
    </citation>
    <scope>NUCLEOTIDE SEQUENCE [LARGE SCALE GENOMIC DNA]</scope>
</reference>
<feature type="non-terminal residue" evidence="1">
    <location>
        <position position="1"/>
    </location>
</feature>
<comment type="caution">
    <text evidence="1">The sequence shown here is derived from an EMBL/GenBank/DDBJ whole genome shotgun (WGS) entry which is preliminary data.</text>
</comment>
<protein>
    <submittedName>
        <fullName evidence="1">Uncharacterized protein</fullName>
    </submittedName>
</protein>
<dbReference type="Proteomes" id="UP000766486">
    <property type="component" value="Unassembled WGS sequence"/>
</dbReference>
<sequence>FFNALHTPPKGPERLKRRLLQLVGRNRPLSIAASRRKVPSPSCLIGTFVQGADPRALAPDSPLPTQLPKATVAFAHHYQCMLELGPGTTD</sequence>